<feature type="transmembrane region" description="Helical" evidence="2">
    <location>
        <begin position="288"/>
        <end position="306"/>
    </location>
</feature>
<evidence type="ECO:0000313" key="4">
    <source>
        <dbReference type="EMBL" id="GMI05576.1"/>
    </source>
</evidence>
<name>A0A9W7F7M6_9STRA</name>
<evidence type="ECO:0000313" key="5">
    <source>
        <dbReference type="Proteomes" id="UP001165082"/>
    </source>
</evidence>
<dbReference type="InterPro" id="IPR036938">
    <property type="entry name" value="PAP2/HPO_sf"/>
</dbReference>
<accession>A0A9W7F7M6</accession>
<evidence type="ECO:0000256" key="1">
    <source>
        <dbReference type="SAM" id="MobiDB-lite"/>
    </source>
</evidence>
<reference evidence="4" key="1">
    <citation type="submission" date="2022-07" db="EMBL/GenBank/DDBJ databases">
        <title>Genome analysis of Parmales, a sister group of diatoms, reveals the evolutionary specialization of diatoms from phago-mixotrophs to photoautotrophs.</title>
        <authorList>
            <person name="Ban H."/>
            <person name="Sato S."/>
            <person name="Yoshikawa S."/>
            <person name="Kazumasa Y."/>
            <person name="Nakamura Y."/>
            <person name="Ichinomiya M."/>
            <person name="Saitoh K."/>
            <person name="Sato N."/>
            <person name="Blanc-Mathieu R."/>
            <person name="Endo H."/>
            <person name="Kuwata A."/>
            <person name="Ogata H."/>
        </authorList>
    </citation>
    <scope>NUCLEOTIDE SEQUENCE</scope>
</reference>
<comment type="caution">
    <text evidence="4">The sequence shown here is derived from an EMBL/GenBank/DDBJ whole genome shotgun (WGS) entry which is preliminary data.</text>
</comment>
<protein>
    <recommendedName>
        <fullName evidence="3">Phosphatidic acid phosphatase type 2/haloperoxidase domain-containing protein</fullName>
    </recommendedName>
</protein>
<evidence type="ECO:0000256" key="2">
    <source>
        <dbReference type="SAM" id="Phobius"/>
    </source>
</evidence>
<dbReference type="EMBL" id="BRXZ01000120">
    <property type="protein sequence ID" value="GMI05576.1"/>
    <property type="molecule type" value="Genomic_DNA"/>
</dbReference>
<organism evidence="4 5">
    <name type="scientific">Triparma retinervis</name>
    <dbReference type="NCBI Taxonomy" id="2557542"/>
    <lineage>
        <taxon>Eukaryota</taxon>
        <taxon>Sar</taxon>
        <taxon>Stramenopiles</taxon>
        <taxon>Ochrophyta</taxon>
        <taxon>Bolidophyceae</taxon>
        <taxon>Parmales</taxon>
        <taxon>Triparmaceae</taxon>
        <taxon>Triparma</taxon>
    </lineage>
</organism>
<proteinExistence type="predicted"/>
<sequence>MSTRRSNRKAANGDVGKKAQQKETPNVGEEEEDPLPSMFPPLGSYLDVVDKSLTRLVHWLSLGMLEYPLSVIGSWFGIPVTSMALVPLLIVCASEEGAEVWMISFGGFFSAVCLAVWFYLLAKERQHEFYGVSKTTLFLLILLVQVSCHYHSRRSSEVASLYLCSYFLTQTWVLLLKFVCRRMRPAHALRSECLARTRKLKKMTFLGTKGYTVFESFPSGDAAGGMVASLALINAVPTLGSLGYFLAVGASFGRMYFFAHHVLDVVVGCLIAVMSTVALERVGRAHEFTFGLGQAVGGMVLFIFCYKQLLKVRKPVPKQFKSKSGGWIDNDP</sequence>
<feature type="region of interest" description="Disordered" evidence="1">
    <location>
        <begin position="1"/>
        <end position="38"/>
    </location>
</feature>
<feature type="transmembrane region" description="Helical" evidence="2">
    <location>
        <begin position="159"/>
        <end position="180"/>
    </location>
</feature>
<evidence type="ECO:0000259" key="3">
    <source>
        <dbReference type="Pfam" id="PF01569"/>
    </source>
</evidence>
<keyword evidence="5" id="KW-1185">Reference proteome</keyword>
<keyword evidence="2" id="KW-1133">Transmembrane helix</keyword>
<keyword evidence="2" id="KW-0812">Transmembrane</keyword>
<feature type="transmembrane region" description="Helical" evidence="2">
    <location>
        <begin position="129"/>
        <end position="147"/>
    </location>
</feature>
<feature type="domain" description="Phosphatidic acid phosphatase type 2/haloperoxidase" evidence="3">
    <location>
        <begin position="161"/>
        <end position="279"/>
    </location>
</feature>
<feature type="transmembrane region" description="Helical" evidence="2">
    <location>
        <begin position="102"/>
        <end position="122"/>
    </location>
</feature>
<dbReference type="AlphaFoldDB" id="A0A9W7F7M6"/>
<dbReference type="Gene3D" id="1.20.144.10">
    <property type="entry name" value="Phosphatidic acid phosphatase type 2/haloperoxidase"/>
    <property type="match status" value="1"/>
</dbReference>
<feature type="transmembrane region" description="Helical" evidence="2">
    <location>
        <begin position="262"/>
        <end position="282"/>
    </location>
</feature>
<feature type="transmembrane region" description="Helical" evidence="2">
    <location>
        <begin position="69"/>
        <end position="90"/>
    </location>
</feature>
<dbReference type="InterPro" id="IPR000326">
    <property type="entry name" value="PAP2/HPO"/>
</dbReference>
<keyword evidence="2" id="KW-0472">Membrane</keyword>
<gene>
    <name evidence="4" type="ORF">TrRE_jg4820</name>
</gene>
<dbReference type="OrthoDB" id="190107at2759"/>
<dbReference type="Pfam" id="PF01569">
    <property type="entry name" value="PAP2"/>
    <property type="match status" value="1"/>
</dbReference>
<dbReference type="Proteomes" id="UP001165082">
    <property type="component" value="Unassembled WGS sequence"/>
</dbReference>
<dbReference type="CDD" id="cd01610">
    <property type="entry name" value="PAP2_like"/>
    <property type="match status" value="1"/>
</dbReference>
<dbReference type="SUPFAM" id="SSF48317">
    <property type="entry name" value="Acid phosphatase/Vanadium-dependent haloperoxidase"/>
    <property type="match status" value="1"/>
</dbReference>